<evidence type="ECO:0000313" key="6">
    <source>
        <dbReference type="EMBL" id="MDN3620339.1"/>
    </source>
</evidence>
<dbReference type="SMART" id="SM00354">
    <property type="entry name" value="HTH_LACI"/>
    <property type="match status" value="1"/>
</dbReference>
<evidence type="ECO:0000256" key="3">
    <source>
        <dbReference type="ARBA" id="ARBA00023163"/>
    </source>
</evidence>
<evidence type="ECO:0000313" key="7">
    <source>
        <dbReference type="Proteomes" id="UP001228636"/>
    </source>
</evidence>
<evidence type="ECO:0000256" key="2">
    <source>
        <dbReference type="ARBA" id="ARBA00023125"/>
    </source>
</evidence>
<reference evidence="6 7" key="1">
    <citation type="journal article" date="2014" name="Int. J. Syst. Evol. Microbiol.">
        <title>Complete genome sequence of Corynebacterium casei LMG S-19264T (=DSM 44701T), isolated from a smear-ripened cheese.</title>
        <authorList>
            <consortium name="US DOE Joint Genome Institute (JGI-PGF)"/>
            <person name="Walter F."/>
            <person name="Albersmeier A."/>
            <person name="Kalinowski J."/>
            <person name="Ruckert C."/>
        </authorList>
    </citation>
    <scope>NUCLEOTIDE SEQUENCE [LARGE SCALE GENOMIC DNA]</scope>
    <source>
        <strain evidence="6 7">CECT 8670</strain>
    </source>
</reference>
<dbReference type="InterPro" id="IPR028082">
    <property type="entry name" value="Peripla_BP_I"/>
</dbReference>
<feature type="domain" description="HTH lacI-type" evidence="4">
    <location>
        <begin position="5"/>
        <end position="59"/>
    </location>
</feature>
<dbReference type="Gene3D" id="3.40.50.2300">
    <property type="match status" value="2"/>
</dbReference>
<keyword evidence="2 6" id="KW-0238">DNA-binding</keyword>
<keyword evidence="1" id="KW-0805">Transcription regulation</keyword>
<dbReference type="PROSITE" id="PS50932">
    <property type="entry name" value="HTH_LACI_2"/>
    <property type="match status" value="1"/>
</dbReference>
<proteinExistence type="predicted"/>
<evidence type="ECO:0000256" key="1">
    <source>
        <dbReference type="ARBA" id="ARBA00023015"/>
    </source>
</evidence>
<dbReference type="AlphaFoldDB" id="A0AAJ1VHH9"/>
<dbReference type="Pfam" id="PF13377">
    <property type="entry name" value="Peripla_BP_3"/>
    <property type="match status" value="1"/>
</dbReference>
<comment type="caution">
    <text evidence="6">The sequence shown here is derived from an EMBL/GenBank/DDBJ whole genome shotgun (WGS) entry which is preliminary data.</text>
</comment>
<keyword evidence="3" id="KW-0804">Transcription</keyword>
<dbReference type="NCBIfam" id="NF007075">
    <property type="entry name" value="PRK09526.1"/>
    <property type="match status" value="1"/>
</dbReference>
<dbReference type="RefSeq" id="WP_261973398.1">
    <property type="nucleotide sequence ID" value="NZ_CP103460.1"/>
</dbReference>
<dbReference type="PANTHER" id="PTHR30146">
    <property type="entry name" value="LACI-RELATED TRANSCRIPTIONAL REPRESSOR"/>
    <property type="match status" value="1"/>
</dbReference>
<dbReference type="SUPFAM" id="SSF47413">
    <property type="entry name" value="lambda repressor-like DNA-binding domains"/>
    <property type="match status" value="1"/>
</dbReference>
<dbReference type="GO" id="GO:0000976">
    <property type="term" value="F:transcription cis-regulatory region binding"/>
    <property type="evidence" value="ECO:0007669"/>
    <property type="project" value="TreeGrafter"/>
</dbReference>
<protein>
    <submittedName>
        <fullName evidence="6">LacI family DNA-binding transcriptional regulator</fullName>
    </submittedName>
</protein>
<dbReference type="PROSITE" id="PS50943">
    <property type="entry name" value="HTH_CROC1"/>
    <property type="match status" value="1"/>
</dbReference>
<dbReference type="InterPro" id="IPR010982">
    <property type="entry name" value="Lambda_DNA-bd_dom_sf"/>
</dbReference>
<name>A0AAJ1VHH9_9FLAO</name>
<evidence type="ECO:0000259" key="5">
    <source>
        <dbReference type="PROSITE" id="PS50943"/>
    </source>
</evidence>
<dbReference type="CDD" id="cd01574">
    <property type="entry name" value="PBP1_LacI"/>
    <property type="match status" value="1"/>
</dbReference>
<dbReference type="EMBL" id="JAUFQH010000010">
    <property type="protein sequence ID" value="MDN3620339.1"/>
    <property type="molecule type" value="Genomic_DNA"/>
</dbReference>
<evidence type="ECO:0000259" key="4">
    <source>
        <dbReference type="PROSITE" id="PS50932"/>
    </source>
</evidence>
<dbReference type="PANTHER" id="PTHR30146:SF153">
    <property type="entry name" value="LACTOSE OPERON REPRESSOR"/>
    <property type="match status" value="1"/>
</dbReference>
<accession>A0AAJ1VHH9</accession>
<sequence>MNKKVTFKEVAELAGVSTQTVSRVTNGGEGVNANTLKKVQEAIDQLGYVPNKGAQLLVRKKAKIFGIITLEMTMEGASSIVNGIRLESEKAGYAISIAVSNSEEKNLENAIRELKSQQVDVVFVNLPVQKDLAENLVAKHEHLPFLFIDVSPEANVSQVAADHYKGAALIAELMLKQGRKRFALLNGPAHSHAANLRKQAWLDILESSDAEIVTIETGDWSAKSGYYETAKLLLRPQNIDTLLVGNDQMALGALRACAEQKYGVPEQIAVTGFDDTINSAYYNPPLTTVHQNFLEIGKQAVKQILIQLKNENNISKMVIPVQLIERQSTMRVKENLNAVKEIKDLLQKIQTLLPNS</sequence>
<dbReference type="Proteomes" id="UP001228636">
    <property type="component" value="Unassembled WGS sequence"/>
</dbReference>
<dbReference type="GO" id="GO:0003700">
    <property type="term" value="F:DNA-binding transcription factor activity"/>
    <property type="evidence" value="ECO:0007669"/>
    <property type="project" value="TreeGrafter"/>
</dbReference>
<dbReference type="SUPFAM" id="SSF53822">
    <property type="entry name" value="Periplasmic binding protein-like I"/>
    <property type="match status" value="1"/>
</dbReference>
<dbReference type="Pfam" id="PF00356">
    <property type="entry name" value="LacI"/>
    <property type="match status" value="1"/>
</dbReference>
<dbReference type="CDD" id="cd01392">
    <property type="entry name" value="HTH_LacI"/>
    <property type="match status" value="1"/>
</dbReference>
<gene>
    <name evidence="6" type="ORF">QWY81_12810</name>
</gene>
<feature type="domain" description="HTH cro/C1-type" evidence="5">
    <location>
        <begin position="8"/>
        <end position="49"/>
    </location>
</feature>
<dbReference type="InterPro" id="IPR000843">
    <property type="entry name" value="HTH_LacI"/>
</dbReference>
<dbReference type="Gene3D" id="1.10.260.40">
    <property type="entry name" value="lambda repressor-like DNA-binding domains"/>
    <property type="match status" value="1"/>
</dbReference>
<dbReference type="InterPro" id="IPR046335">
    <property type="entry name" value="LacI/GalR-like_sensor"/>
</dbReference>
<organism evidence="6 7">
    <name type="scientific">Polaribacter sejongensis</name>
    <dbReference type="NCBI Taxonomy" id="985043"/>
    <lineage>
        <taxon>Bacteria</taxon>
        <taxon>Pseudomonadati</taxon>
        <taxon>Bacteroidota</taxon>
        <taxon>Flavobacteriia</taxon>
        <taxon>Flavobacteriales</taxon>
        <taxon>Flavobacteriaceae</taxon>
    </lineage>
</organism>
<dbReference type="InterPro" id="IPR001387">
    <property type="entry name" value="Cro/C1-type_HTH"/>
</dbReference>